<sequence length="227" mass="26100">MALDILGPFHVTSKGNRCALVLMNYFTKSPEEIPITDQEASNVAEELTNKYNLYFLPLLKNKMYRNRSKSQQIMKTMKWAAIIGVALDVACLGAGYYMYRQMKNSSDFRYRIYKYDERLVDAYYRANEKYGSGSAREEDYKNWGINGIKSFENLRIIGLYPLFCCDLFYPYSSSIQTSQLHSKSKWHLENTGDHGGPVVRSRPRYRRVAGSKPDSIEDPPCMGPVAC</sequence>
<keyword evidence="2" id="KW-0472">Membrane</keyword>
<proteinExistence type="predicted"/>
<evidence type="ECO:0000313" key="3">
    <source>
        <dbReference type="EMBL" id="GBN99619.1"/>
    </source>
</evidence>
<evidence type="ECO:0000256" key="2">
    <source>
        <dbReference type="SAM" id="Phobius"/>
    </source>
</evidence>
<keyword evidence="2" id="KW-0812">Transmembrane</keyword>
<feature type="region of interest" description="Disordered" evidence="1">
    <location>
        <begin position="191"/>
        <end position="227"/>
    </location>
</feature>
<evidence type="ECO:0000313" key="4">
    <source>
        <dbReference type="Proteomes" id="UP000499080"/>
    </source>
</evidence>
<comment type="caution">
    <text evidence="3">The sequence shown here is derived from an EMBL/GenBank/DDBJ whole genome shotgun (WGS) entry which is preliminary data.</text>
</comment>
<keyword evidence="4" id="KW-1185">Reference proteome</keyword>
<dbReference type="OrthoDB" id="6408262at2759"/>
<organism evidence="3 4">
    <name type="scientific">Araneus ventricosus</name>
    <name type="common">Orbweaver spider</name>
    <name type="synonym">Epeira ventricosa</name>
    <dbReference type="NCBI Taxonomy" id="182803"/>
    <lineage>
        <taxon>Eukaryota</taxon>
        <taxon>Metazoa</taxon>
        <taxon>Ecdysozoa</taxon>
        <taxon>Arthropoda</taxon>
        <taxon>Chelicerata</taxon>
        <taxon>Arachnida</taxon>
        <taxon>Araneae</taxon>
        <taxon>Araneomorphae</taxon>
        <taxon>Entelegynae</taxon>
        <taxon>Araneoidea</taxon>
        <taxon>Araneidae</taxon>
        <taxon>Araneus</taxon>
    </lineage>
</organism>
<dbReference type="AlphaFoldDB" id="A0A4Y2TJQ9"/>
<keyword evidence="2" id="KW-1133">Transmembrane helix</keyword>
<reference evidence="3 4" key="1">
    <citation type="journal article" date="2019" name="Sci. Rep.">
        <title>Orb-weaving spider Araneus ventricosus genome elucidates the spidroin gene catalogue.</title>
        <authorList>
            <person name="Kono N."/>
            <person name="Nakamura H."/>
            <person name="Ohtoshi R."/>
            <person name="Moran D.A.P."/>
            <person name="Shinohara A."/>
            <person name="Yoshida Y."/>
            <person name="Fujiwara M."/>
            <person name="Mori M."/>
            <person name="Tomita M."/>
            <person name="Arakawa K."/>
        </authorList>
    </citation>
    <scope>NUCLEOTIDE SEQUENCE [LARGE SCALE GENOMIC DNA]</scope>
</reference>
<dbReference type="EMBL" id="BGPR01028450">
    <property type="protein sequence ID" value="GBN99619.1"/>
    <property type="molecule type" value="Genomic_DNA"/>
</dbReference>
<gene>
    <name evidence="3" type="ORF">AVEN_181667_1</name>
</gene>
<protein>
    <submittedName>
        <fullName evidence="3">Uncharacterized protein</fullName>
    </submittedName>
</protein>
<evidence type="ECO:0000256" key="1">
    <source>
        <dbReference type="SAM" id="MobiDB-lite"/>
    </source>
</evidence>
<name>A0A4Y2TJQ9_ARAVE</name>
<accession>A0A4Y2TJQ9</accession>
<feature type="transmembrane region" description="Helical" evidence="2">
    <location>
        <begin position="79"/>
        <end position="99"/>
    </location>
</feature>
<dbReference type="Proteomes" id="UP000499080">
    <property type="component" value="Unassembled WGS sequence"/>
</dbReference>